<proteinExistence type="predicted"/>
<accession>A0AAU7V4N0</accession>
<dbReference type="AlphaFoldDB" id="A0AAU7V4N0"/>
<dbReference type="CDD" id="cd06267">
    <property type="entry name" value="PBP1_LacI_sugar_binding-like"/>
    <property type="match status" value="1"/>
</dbReference>
<evidence type="ECO:0000313" key="5">
    <source>
        <dbReference type="EMBL" id="XBW07063.1"/>
    </source>
</evidence>
<dbReference type="PANTHER" id="PTHR30146">
    <property type="entry name" value="LACI-RELATED TRANSCRIPTIONAL REPRESSOR"/>
    <property type="match status" value="1"/>
</dbReference>
<dbReference type="SUPFAM" id="SSF47413">
    <property type="entry name" value="lambda repressor-like DNA-binding domains"/>
    <property type="match status" value="1"/>
</dbReference>
<dbReference type="InterPro" id="IPR028082">
    <property type="entry name" value="Peripla_BP_I"/>
</dbReference>
<dbReference type="Gene3D" id="3.40.50.2300">
    <property type="match status" value="2"/>
</dbReference>
<evidence type="ECO:0000256" key="2">
    <source>
        <dbReference type="ARBA" id="ARBA00023125"/>
    </source>
</evidence>
<dbReference type="InterPro" id="IPR010982">
    <property type="entry name" value="Lambda_DNA-bd_dom_sf"/>
</dbReference>
<protein>
    <submittedName>
        <fullName evidence="5">LacI family DNA-binding transcriptional regulator</fullName>
    </submittedName>
</protein>
<dbReference type="InterPro" id="IPR046335">
    <property type="entry name" value="LacI/GalR-like_sensor"/>
</dbReference>
<dbReference type="GO" id="GO:0000976">
    <property type="term" value="F:transcription cis-regulatory region binding"/>
    <property type="evidence" value="ECO:0007669"/>
    <property type="project" value="TreeGrafter"/>
</dbReference>
<dbReference type="EMBL" id="CP138335">
    <property type="protein sequence ID" value="XBW07063.1"/>
    <property type="molecule type" value="Genomic_DNA"/>
</dbReference>
<evidence type="ECO:0000256" key="1">
    <source>
        <dbReference type="ARBA" id="ARBA00023015"/>
    </source>
</evidence>
<name>A0AAU7V4N0_9ACTO</name>
<dbReference type="Gene3D" id="1.10.260.40">
    <property type="entry name" value="lambda repressor-like DNA-binding domains"/>
    <property type="match status" value="1"/>
</dbReference>
<sequence>MNRRPATMNDVAKRAGVSQRTVSNVVNNHVYVSEKTRQKVLRAIKELGYRPNVIAQGLRTGQTKIIALAVPNVAWPYYGEIAHAVQTEARANGLTVLMLETDAELEKEQQVLNLFGSNLIDGIIFSAVRLRAEDLRDLPASTPVVLIGHHQAGASRPNLLADVNRAAQDLVEHLYQRGARSFLLQGSTSTPMTSGPGLSRQAGFVAGLEGLGSPEVTWEMLPSGWTYREGFDALREWLTDHRPPDAVICMNDIMAIGAIRALADAGIRVPDDVLVTGWDNTRESSFMVPSLTTIGLDKAELARRAVAYLLAEKAGKRNFPEKEFVPHELLVRESTGGQQD</sequence>
<dbReference type="PANTHER" id="PTHR30146:SF153">
    <property type="entry name" value="LACTOSE OPERON REPRESSOR"/>
    <property type="match status" value="1"/>
</dbReference>
<evidence type="ECO:0000256" key="3">
    <source>
        <dbReference type="ARBA" id="ARBA00023163"/>
    </source>
</evidence>
<dbReference type="RefSeq" id="WP_350257257.1">
    <property type="nucleotide sequence ID" value="NZ_CP138335.1"/>
</dbReference>
<keyword evidence="1" id="KW-0805">Transcription regulation</keyword>
<dbReference type="CDD" id="cd01392">
    <property type="entry name" value="HTH_LacI"/>
    <property type="match status" value="1"/>
</dbReference>
<gene>
    <name evidence="5" type="ORF">SAC06_05245</name>
</gene>
<reference evidence="5" key="1">
    <citation type="submission" date="2023-11" db="EMBL/GenBank/DDBJ databases">
        <title>Scrofimicrobium hongkongense sp. nov., isolated from a patient with peritonitis.</title>
        <authorList>
            <person name="Lao H.Y."/>
            <person name="Wong A.Y.P."/>
            <person name="Ng T.L."/>
            <person name="Wong R.Y.L."/>
            <person name="Yau M.C.Y."/>
            <person name="Lam J.Y.W."/>
            <person name="Siu G.K.H."/>
        </authorList>
    </citation>
    <scope>NUCLEOTIDE SEQUENCE</scope>
    <source>
        <strain evidence="5">R131</strain>
    </source>
</reference>
<organism evidence="5">
    <name type="scientific">Scrofimicrobium appendicitidis</name>
    <dbReference type="NCBI Taxonomy" id="3079930"/>
    <lineage>
        <taxon>Bacteria</taxon>
        <taxon>Bacillati</taxon>
        <taxon>Actinomycetota</taxon>
        <taxon>Actinomycetes</taxon>
        <taxon>Actinomycetales</taxon>
        <taxon>Actinomycetaceae</taxon>
        <taxon>Scrofimicrobium</taxon>
    </lineage>
</organism>
<dbReference type="PROSITE" id="PS50932">
    <property type="entry name" value="HTH_LACI_2"/>
    <property type="match status" value="1"/>
</dbReference>
<keyword evidence="3" id="KW-0804">Transcription</keyword>
<dbReference type="KEGG" id="sapp:SAC06_05245"/>
<keyword evidence="2 5" id="KW-0238">DNA-binding</keyword>
<dbReference type="SUPFAM" id="SSF53822">
    <property type="entry name" value="Periplasmic binding protein-like I"/>
    <property type="match status" value="1"/>
</dbReference>
<dbReference type="SMART" id="SM00354">
    <property type="entry name" value="HTH_LACI"/>
    <property type="match status" value="1"/>
</dbReference>
<dbReference type="Pfam" id="PF13377">
    <property type="entry name" value="Peripla_BP_3"/>
    <property type="match status" value="1"/>
</dbReference>
<feature type="domain" description="HTH lacI-type" evidence="4">
    <location>
        <begin position="6"/>
        <end position="60"/>
    </location>
</feature>
<evidence type="ECO:0000259" key="4">
    <source>
        <dbReference type="PROSITE" id="PS50932"/>
    </source>
</evidence>
<dbReference type="PROSITE" id="PS00356">
    <property type="entry name" value="HTH_LACI_1"/>
    <property type="match status" value="1"/>
</dbReference>
<dbReference type="InterPro" id="IPR000843">
    <property type="entry name" value="HTH_LacI"/>
</dbReference>
<dbReference type="GO" id="GO:0003700">
    <property type="term" value="F:DNA-binding transcription factor activity"/>
    <property type="evidence" value="ECO:0007669"/>
    <property type="project" value="TreeGrafter"/>
</dbReference>
<dbReference type="Pfam" id="PF00356">
    <property type="entry name" value="LacI"/>
    <property type="match status" value="1"/>
</dbReference>